<dbReference type="NCBIfam" id="TIGR00418">
    <property type="entry name" value="thrS"/>
    <property type="match status" value="1"/>
</dbReference>
<dbReference type="GO" id="GO:0046872">
    <property type="term" value="F:metal ion binding"/>
    <property type="evidence" value="ECO:0007669"/>
    <property type="project" value="UniProtKB-KW"/>
</dbReference>
<dbReference type="KEGG" id="mro:MROS_0071"/>
<evidence type="ECO:0000256" key="11">
    <source>
        <dbReference type="ARBA" id="ARBA00023146"/>
    </source>
</evidence>
<dbReference type="Gene3D" id="3.30.930.10">
    <property type="entry name" value="Bira Bifunctional Protein, Domain 2"/>
    <property type="match status" value="1"/>
</dbReference>
<comment type="subcellular location">
    <subcellularLocation>
        <location evidence="13">Cytoplasm</location>
    </subcellularLocation>
</comment>
<comment type="subunit">
    <text evidence="13">Homodimer.</text>
</comment>
<dbReference type="InterPro" id="IPR033728">
    <property type="entry name" value="ThrRS_core"/>
</dbReference>
<keyword evidence="3 13" id="KW-0820">tRNA-binding</keyword>
<comment type="catalytic activity">
    <reaction evidence="12 13">
        <text>tRNA(Thr) + L-threonine + ATP = L-threonyl-tRNA(Thr) + AMP + diphosphate + H(+)</text>
        <dbReference type="Rhea" id="RHEA:24624"/>
        <dbReference type="Rhea" id="RHEA-COMP:9670"/>
        <dbReference type="Rhea" id="RHEA-COMP:9704"/>
        <dbReference type="ChEBI" id="CHEBI:15378"/>
        <dbReference type="ChEBI" id="CHEBI:30616"/>
        <dbReference type="ChEBI" id="CHEBI:33019"/>
        <dbReference type="ChEBI" id="CHEBI:57926"/>
        <dbReference type="ChEBI" id="CHEBI:78442"/>
        <dbReference type="ChEBI" id="CHEBI:78534"/>
        <dbReference type="ChEBI" id="CHEBI:456215"/>
        <dbReference type="EC" id="6.1.1.3"/>
    </reaction>
</comment>
<keyword evidence="5 13" id="KW-0479">Metal-binding</keyword>
<dbReference type="GO" id="GO:0005737">
    <property type="term" value="C:cytoplasm"/>
    <property type="evidence" value="ECO:0007669"/>
    <property type="project" value="UniProtKB-SubCell"/>
</dbReference>
<evidence type="ECO:0000256" key="8">
    <source>
        <dbReference type="ARBA" id="ARBA00022840"/>
    </source>
</evidence>
<keyword evidence="11 13" id="KW-0030">Aminoacyl-tRNA synthetase</keyword>
<dbReference type="FunFam" id="3.30.54.20:FF:000002">
    <property type="entry name" value="Threonine--tRNA ligase"/>
    <property type="match status" value="1"/>
</dbReference>
<dbReference type="PROSITE" id="PS50862">
    <property type="entry name" value="AA_TRNA_LIGASE_II"/>
    <property type="match status" value="1"/>
</dbReference>
<dbReference type="STRING" id="1191523.MROS_0071"/>
<sequence>MNNDKINIKFPDGSVKEFPKGVTVMQIAESISKRLTEEALVAKINGDVKDLSTRINDDAEVQILTFNDPEGRETYWHSTSHLMAHAIQSLFPEAKFGVGPAVETGFYYDIDINSKLSDSDLEKIENKMLEIAKQDNPFKRIELSKNEAVEFFKKKGDNYKLEILSELDDSKDIISIYEEGDFVDLCTGPHLPSTGKIKYIKLLNVSGSYWRGDENNKQLQRIYGVSFPKKKMLEEHLTLLEEARKRDHRKLGKQLDLFSIHEEAGAGLIYWHPKGARIRNTIETFWRAEHIKNGYDLLYTPHMGKGWLWETSGHLSFYKENMYAPMSIDEQDYYVKPMNCPFHIMIYKSKLRSYRDLPLRWAELGTVYRYEKSGVLHGLLRVRGFTQDDAHIFCTQEQIEDEIIEVVRFSIYMLRSFGFEDLKFYVSTKPEDAIGDDTIWEKASNSLKHALEKESLDYEVDEGGGAFYGPKIDIKIKDALNREWQLSTVQFDFNLPERFEMSYIGEDGKEHRPFMVHRALLGSIERFMGILIEHYAGAFPTWLAPVQVAIIPVSQNYLDYAAEVHKKLLDAGIISHLDERNEKIGYKIRDWETNKVPYMVIVGEKEKESGSISVRRHKIGDQGSQSIEEFIEQLQNEIVNRINHN</sequence>
<dbReference type="InterPro" id="IPR004154">
    <property type="entry name" value="Anticodon-bd"/>
</dbReference>
<dbReference type="PANTHER" id="PTHR11451:SF44">
    <property type="entry name" value="THREONINE--TRNA LIGASE, CHLOROPLASTIC_MITOCHONDRIAL 2"/>
    <property type="match status" value="1"/>
</dbReference>
<dbReference type="GO" id="GO:0006435">
    <property type="term" value="P:threonyl-tRNA aminoacylation"/>
    <property type="evidence" value="ECO:0007669"/>
    <property type="project" value="UniProtKB-UniRule"/>
</dbReference>
<evidence type="ECO:0000256" key="1">
    <source>
        <dbReference type="ARBA" id="ARBA00008226"/>
    </source>
</evidence>
<keyword evidence="8 13" id="KW-0067">ATP-binding</keyword>
<dbReference type="InterPro" id="IPR002314">
    <property type="entry name" value="aa-tRNA-synt_IIb"/>
</dbReference>
<dbReference type="eggNOG" id="COG0441">
    <property type="taxonomic scope" value="Bacteria"/>
</dbReference>
<proteinExistence type="inferred from homology"/>
<dbReference type="EC" id="6.1.1.3" evidence="13"/>
<dbReference type="HAMAP" id="MF_00184">
    <property type="entry name" value="Thr_tRNA_synth"/>
    <property type="match status" value="1"/>
</dbReference>
<evidence type="ECO:0000313" key="17">
    <source>
        <dbReference type="Proteomes" id="UP000009011"/>
    </source>
</evidence>
<evidence type="ECO:0000256" key="7">
    <source>
        <dbReference type="ARBA" id="ARBA00022833"/>
    </source>
</evidence>
<dbReference type="Gene3D" id="3.30.54.20">
    <property type="match status" value="1"/>
</dbReference>
<dbReference type="Pfam" id="PF07973">
    <property type="entry name" value="tRNA_SAD"/>
    <property type="match status" value="1"/>
</dbReference>
<dbReference type="HOGENOM" id="CLU_008554_0_1_10"/>
<dbReference type="Pfam" id="PF00587">
    <property type="entry name" value="tRNA-synt_2b"/>
    <property type="match status" value="1"/>
</dbReference>
<feature type="binding site" evidence="13">
    <location>
        <position position="517"/>
    </location>
    <ligand>
        <name>Zn(2+)</name>
        <dbReference type="ChEBI" id="CHEBI:29105"/>
        <note>catalytic</note>
    </ligand>
</feature>
<evidence type="ECO:0000259" key="15">
    <source>
        <dbReference type="PROSITE" id="PS51880"/>
    </source>
</evidence>
<dbReference type="PATRIC" id="fig|1191523.3.peg.73"/>
<dbReference type="Gene3D" id="3.30.980.10">
    <property type="entry name" value="Threonyl-trna Synthetase, Chain A, domain 2"/>
    <property type="match status" value="1"/>
</dbReference>
<evidence type="ECO:0000256" key="13">
    <source>
        <dbReference type="HAMAP-Rule" id="MF_00184"/>
    </source>
</evidence>
<dbReference type="InterPro" id="IPR047246">
    <property type="entry name" value="ThrRS_anticodon"/>
</dbReference>
<feature type="binding site" evidence="13">
    <location>
        <position position="391"/>
    </location>
    <ligand>
        <name>Zn(2+)</name>
        <dbReference type="ChEBI" id="CHEBI:29105"/>
        <note>catalytic</note>
    </ligand>
</feature>
<dbReference type="InterPro" id="IPR045864">
    <property type="entry name" value="aa-tRNA-synth_II/BPL/LPL"/>
</dbReference>
<dbReference type="InterPro" id="IPR002320">
    <property type="entry name" value="Thr-tRNA-ligase_IIa"/>
</dbReference>
<reference evidence="16 17" key="1">
    <citation type="journal article" date="2013" name="PLoS ONE">
        <title>Genomic analysis of Melioribacter roseus, facultatively anaerobic organotrophic bacterium representing a novel deep lineage within Bacteriodetes/Chlorobi group.</title>
        <authorList>
            <person name="Kadnikov V.V."/>
            <person name="Mardanov A.V."/>
            <person name="Podosokorskaya O.A."/>
            <person name="Gavrilov S.N."/>
            <person name="Kublanov I.V."/>
            <person name="Beletsky A.V."/>
            <person name="Bonch-Osmolovskaya E.A."/>
            <person name="Ravin N.V."/>
        </authorList>
    </citation>
    <scope>NUCLEOTIDE SEQUENCE [LARGE SCALE GENOMIC DNA]</scope>
    <source>
        <strain evidence="17">JCM 17771 / P3M-2</strain>
    </source>
</reference>
<dbReference type="CDD" id="cd00860">
    <property type="entry name" value="ThrRS_anticodon"/>
    <property type="match status" value="1"/>
</dbReference>
<evidence type="ECO:0000256" key="9">
    <source>
        <dbReference type="ARBA" id="ARBA00022884"/>
    </source>
</evidence>
<organism evidence="16 17">
    <name type="scientific">Melioribacter roseus (strain DSM 23840 / JCM 17771 / VKM B-2668 / P3M-2)</name>
    <dbReference type="NCBI Taxonomy" id="1191523"/>
    <lineage>
        <taxon>Bacteria</taxon>
        <taxon>Pseudomonadati</taxon>
        <taxon>Ignavibacteriota</taxon>
        <taxon>Ignavibacteria</taxon>
        <taxon>Ignavibacteriales</taxon>
        <taxon>Melioribacteraceae</taxon>
        <taxon>Melioribacter</taxon>
    </lineage>
</organism>
<feature type="binding site" evidence="13">
    <location>
        <position position="340"/>
    </location>
    <ligand>
        <name>Zn(2+)</name>
        <dbReference type="ChEBI" id="CHEBI:29105"/>
        <note>catalytic</note>
    </ligand>
</feature>
<dbReference type="FunFam" id="3.30.930.10:FF:000002">
    <property type="entry name" value="Threonine--tRNA ligase"/>
    <property type="match status" value="1"/>
</dbReference>
<dbReference type="SUPFAM" id="SSF55681">
    <property type="entry name" value="Class II aaRS and biotin synthetases"/>
    <property type="match status" value="1"/>
</dbReference>
<comment type="similarity">
    <text evidence="1 13">Belongs to the class-II aminoacyl-tRNA synthetase family.</text>
</comment>
<evidence type="ECO:0000256" key="12">
    <source>
        <dbReference type="ARBA" id="ARBA00049515"/>
    </source>
</evidence>
<dbReference type="InterPro" id="IPR012675">
    <property type="entry name" value="Beta-grasp_dom_sf"/>
</dbReference>
<dbReference type="InterPro" id="IPR004095">
    <property type="entry name" value="TGS"/>
</dbReference>
<gene>
    <name evidence="13" type="primary">thrS</name>
    <name evidence="16" type="ordered locus">MROS_0071</name>
</gene>
<dbReference type="PANTHER" id="PTHR11451">
    <property type="entry name" value="THREONINE-TRNA LIGASE"/>
    <property type="match status" value="1"/>
</dbReference>
<dbReference type="InterPro" id="IPR012947">
    <property type="entry name" value="tRNA_SAD"/>
</dbReference>
<dbReference type="GO" id="GO:0004829">
    <property type="term" value="F:threonine-tRNA ligase activity"/>
    <property type="evidence" value="ECO:0007669"/>
    <property type="project" value="UniProtKB-UniRule"/>
</dbReference>
<keyword evidence="6 13" id="KW-0547">Nucleotide-binding</keyword>
<dbReference type="InterPro" id="IPR036621">
    <property type="entry name" value="Anticodon-bd_dom_sf"/>
</dbReference>
<dbReference type="GO" id="GO:0000049">
    <property type="term" value="F:tRNA binding"/>
    <property type="evidence" value="ECO:0007669"/>
    <property type="project" value="UniProtKB-KW"/>
</dbReference>
<dbReference type="OrthoDB" id="9802304at2"/>
<dbReference type="SUPFAM" id="SSF55186">
    <property type="entry name" value="ThrRS/AlaRS common domain"/>
    <property type="match status" value="1"/>
</dbReference>
<evidence type="ECO:0000256" key="3">
    <source>
        <dbReference type="ARBA" id="ARBA00022555"/>
    </source>
</evidence>
<dbReference type="PRINTS" id="PR01047">
    <property type="entry name" value="TRNASYNTHTHR"/>
</dbReference>
<keyword evidence="4 13" id="KW-0436">Ligase</keyword>
<keyword evidence="10 13" id="KW-0648">Protein biosynthesis</keyword>
<dbReference type="CDD" id="cd01667">
    <property type="entry name" value="TGS_ThrRS"/>
    <property type="match status" value="1"/>
</dbReference>
<comment type="caution">
    <text evidence="13">Lacks conserved residue(s) required for the propagation of feature annotation.</text>
</comment>
<keyword evidence="2 13" id="KW-0963">Cytoplasm</keyword>
<dbReference type="PROSITE" id="PS51880">
    <property type="entry name" value="TGS"/>
    <property type="match status" value="1"/>
</dbReference>
<dbReference type="SUPFAM" id="SSF81271">
    <property type="entry name" value="TGS-like"/>
    <property type="match status" value="1"/>
</dbReference>
<evidence type="ECO:0000256" key="6">
    <source>
        <dbReference type="ARBA" id="ARBA00022741"/>
    </source>
</evidence>
<evidence type="ECO:0000256" key="5">
    <source>
        <dbReference type="ARBA" id="ARBA00022723"/>
    </source>
</evidence>
<dbReference type="RefSeq" id="WP_014854752.1">
    <property type="nucleotide sequence ID" value="NC_018178.1"/>
</dbReference>
<dbReference type="Pfam" id="PF02824">
    <property type="entry name" value="TGS"/>
    <property type="match status" value="1"/>
</dbReference>
<dbReference type="CDD" id="cd00771">
    <property type="entry name" value="ThrRS_core"/>
    <property type="match status" value="1"/>
</dbReference>
<keyword evidence="9 13" id="KW-0694">RNA-binding</keyword>
<keyword evidence="17" id="KW-1185">Reference proteome</keyword>
<evidence type="ECO:0000256" key="2">
    <source>
        <dbReference type="ARBA" id="ARBA00022490"/>
    </source>
</evidence>
<evidence type="ECO:0000256" key="10">
    <source>
        <dbReference type="ARBA" id="ARBA00022917"/>
    </source>
</evidence>
<feature type="domain" description="Aminoacyl-transfer RNA synthetases class-II family profile" evidence="14">
    <location>
        <begin position="247"/>
        <end position="540"/>
    </location>
</feature>
<evidence type="ECO:0000256" key="4">
    <source>
        <dbReference type="ARBA" id="ARBA00022598"/>
    </source>
</evidence>
<dbReference type="Gene3D" id="3.40.50.800">
    <property type="entry name" value="Anticodon-binding domain"/>
    <property type="match status" value="1"/>
</dbReference>
<keyword evidence="7 13" id="KW-0862">Zinc</keyword>
<evidence type="ECO:0000313" key="16">
    <source>
        <dbReference type="EMBL" id="AFN73315.1"/>
    </source>
</evidence>
<evidence type="ECO:0000259" key="14">
    <source>
        <dbReference type="PROSITE" id="PS50862"/>
    </source>
</evidence>
<dbReference type="SMART" id="SM00863">
    <property type="entry name" value="tRNA_SAD"/>
    <property type="match status" value="1"/>
</dbReference>
<dbReference type="FunFam" id="3.10.20.30:FF:000005">
    <property type="entry name" value="Threonine--tRNA ligase"/>
    <property type="match status" value="1"/>
</dbReference>
<dbReference type="GO" id="GO:0005524">
    <property type="term" value="F:ATP binding"/>
    <property type="evidence" value="ECO:0007669"/>
    <property type="project" value="UniProtKB-UniRule"/>
</dbReference>
<dbReference type="AlphaFoldDB" id="I6Z2D9"/>
<dbReference type="Proteomes" id="UP000009011">
    <property type="component" value="Chromosome"/>
</dbReference>
<dbReference type="Pfam" id="PF03129">
    <property type="entry name" value="HGTP_anticodon"/>
    <property type="match status" value="1"/>
</dbReference>
<dbReference type="Gene3D" id="3.10.20.30">
    <property type="match status" value="1"/>
</dbReference>
<dbReference type="EMBL" id="CP003557">
    <property type="protein sequence ID" value="AFN73315.1"/>
    <property type="molecule type" value="Genomic_DNA"/>
</dbReference>
<dbReference type="InterPro" id="IPR006195">
    <property type="entry name" value="aa-tRNA-synth_II"/>
</dbReference>
<dbReference type="InterPro" id="IPR018163">
    <property type="entry name" value="Thr/Ala-tRNA-synth_IIc_edit"/>
</dbReference>
<dbReference type="SUPFAM" id="SSF52954">
    <property type="entry name" value="Class II aaRS ABD-related"/>
    <property type="match status" value="1"/>
</dbReference>
<dbReference type="FunFam" id="3.30.980.10:FF:000005">
    <property type="entry name" value="Threonyl-tRNA synthetase, mitochondrial"/>
    <property type="match status" value="1"/>
</dbReference>
<comment type="cofactor">
    <cofactor evidence="13">
        <name>Zn(2+)</name>
        <dbReference type="ChEBI" id="CHEBI:29105"/>
    </cofactor>
    <text evidence="13">Binds 1 zinc ion per subunit.</text>
</comment>
<name>I6Z2D9_MELRP</name>
<protein>
    <recommendedName>
        <fullName evidence="13">Threonine--tRNA ligase</fullName>
        <ecNumber evidence="13">6.1.1.3</ecNumber>
    </recommendedName>
    <alternativeName>
        <fullName evidence="13">Threonyl-tRNA synthetase</fullName>
        <shortName evidence="13">ThrRS</shortName>
    </alternativeName>
</protein>
<feature type="domain" description="TGS" evidence="15">
    <location>
        <begin position="4"/>
        <end position="65"/>
    </location>
</feature>
<accession>I6Z2D9</accession>
<dbReference type="InterPro" id="IPR012676">
    <property type="entry name" value="TGS-like"/>
</dbReference>
<dbReference type="FunFam" id="3.40.50.800:FF:000001">
    <property type="entry name" value="Threonine--tRNA ligase"/>
    <property type="match status" value="1"/>
</dbReference>